<dbReference type="PROSITE" id="PS50005">
    <property type="entry name" value="TPR"/>
    <property type="match status" value="1"/>
</dbReference>
<evidence type="ECO:0000256" key="2">
    <source>
        <dbReference type="SAM" id="Phobius"/>
    </source>
</evidence>
<dbReference type="AlphaFoldDB" id="A0A2H0B6D9"/>
<protein>
    <submittedName>
        <fullName evidence="3">Uncharacterized protein</fullName>
    </submittedName>
</protein>
<evidence type="ECO:0000313" key="3">
    <source>
        <dbReference type="EMBL" id="PIP53184.1"/>
    </source>
</evidence>
<dbReference type="SUPFAM" id="SSF48452">
    <property type="entry name" value="TPR-like"/>
    <property type="match status" value="1"/>
</dbReference>
<evidence type="ECO:0000313" key="4">
    <source>
        <dbReference type="Proteomes" id="UP000229459"/>
    </source>
</evidence>
<reference evidence="3 4" key="1">
    <citation type="submission" date="2017-09" db="EMBL/GenBank/DDBJ databases">
        <title>Depth-based differentiation of microbial function through sediment-hosted aquifers and enrichment of novel symbionts in the deep terrestrial subsurface.</title>
        <authorList>
            <person name="Probst A.J."/>
            <person name="Ladd B."/>
            <person name="Jarett J.K."/>
            <person name="Geller-Mcgrath D.E."/>
            <person name="Sieber C.M."/>
            <person name="Emerson J.B."/>
            <person name="Anantharaman K."/>
            <person name="Thomas B.C."/>
            <person name="Malmstrom R."/>
            <person name="Stieglmeier M."/>
            <person name="Klingl A."/>
            <person name="Woyke T."/>
            <person name="Ryan C.M."/>
            <person name="Banfield J.F."/>
        </authorList>
    </citation>
    <scope>NUCLEOTIDE SEQUENCE [LARGE SCALE GENOMIC DNA]</scope>
    <source>
        <strain evidence="3">CG23_combo_of_CG06-09_8_20_14_all_34_8</strain>
    </source>
</reference>
<proteinExistence type="predicted"/>
<feature type="transmembrane region" description="Helical" evidence="2">
    <location>
        <begin position="338"/>
        <end position="357"/>
    </location>
</feature>
<dbReference type="Proteomes" id="UP000229459">
    <property type="component" value="Unassembled WGS sequence"/>
</dbReference>
<feature type="transmembrane region" description="Helical" evidence="2">
    <location>
        <begin position="229"/>
        <end position="249"/>
    </location>
</feature>
<dbReference type="Pfam" id="PF11028">
    <property type="entry name" value="TMEM260-like"/>
    <property type="match status" value="1"/>
</dbReference>
<keyword evidence="2" id="KW-0472">Membrane</keyword>
<dbReference type="InterPro" id="IPR019734">
    <property type="entry name" value="TPR_rpt"/>
</dbReference>
<feature type="transmembrane region" description="Helical" evidence="2">
    <location>
        <begin position="313"/>
        <end position="331"/>
    </location>
</feature>
<sequence>MNQTKPSLVLKVGLCILIITLGVYIFSACRHNPGYADSDEMITIGYLLGAAHPSGYPLQIWLTKLFTMLPIPGTIAFRANLMNSVLHSLTVFFIYLSGILLIKLFTKNSEKEKNLDSHLGIIISAIGALLLAFSGLFWMYSGVAEVNALNDFFAALTILVSLRWYLLVSTHQQYGKGEYKWFILTWCLAGLGMTHVHTYILLYPGLGIMLLYGLIKYSRFKLYGWVRLLIPLILFVSCFIIPNLTLFYLNGKQENVSWYFEQSINGWYGHLIRKVYSGYIPEKDLHVNSYIAKIDFERYVKAFPFYWEFMVEHFSIFGVLFGLFGMCWIWLKRKDLALILSTLVFVSGLFIAVYMGVPDKTAASLEYRSLIGISQRQYLIGETVWGLAIIIGIWGAISMLNEYIHKNYKRYLKSSLIILGLILVLYQFSYNFKMGYEANNTHAWDYAQAVLKPLPKDAVLMCFADFSCFSLMYAQEVEGLRTDVKLVSKNLYIKGYWLRKNPELRGLEDTDNPYFSADIVSWNLFNKHRVFTTDSVGYYVSYIGLEGNPFFIIPNGYTFEIVKKIPDQIPSFDYPVTEKLLTYNRPAKDYWFAGQRDYFSNYHTINSLVYSYLGLKTDALKTLKLALTLTPDYQSALGIYQDLPGYTGNPNYRLGQESSPSAYYLEQGKLLLNDKQYDPAYKVLQKATFLDPTDIESRSLMADLLTIGKYYTAARMEYKNILRFHPDNADIKNKLDLLPK</sequence>
<dbReference type="PANTHER" id="PTHR16214">
    <property type="entry name" value="TRANSMEMBRANE PROTEIN 260"/>
    <property type="match status" value="1"/>
</dbReference>
<dbReference type="InterPro" id="IPR011990">
    <property type="entry name" value="TPR-like_helical_dom_sf"/>
</dbReference>
<organism evidence="3 4">
    <name type="scientific">Candidatus Beckwithbacteria bacterium CG23_combo_of_CG06-09_8_20_14_all_34_8</name>
    <dbReference type="NCBI Taxonomy" id="1974497"/>
    <lineage>
        <taxon>Bacteria</taxon>
        <taxon>Candidatus Beckwithiibacteriota</taxon>
    </lineage>
</organism>
<feature type="transmembrane region" description="Helical" evidence="2">
    <location>
        <begin position="411"/>
        <end position="430"/>
    </location>
</feature>
<dbReference type="InterPro" id="IPR021280">
    <property type="entry name" value="TMEM260-like"/>
</dbReference>
<gene>
    <name evidence="3" type="ORF">COX08_02355</name>
</gene>
<feature type="repeat" description="TPR" evidence="1">
    <location>
        <begin position="661"/>
        <end position="694"/>
    </location>
</feature>
<keyword evidence="2" id="KW-0812">Transmembrane</keyword>
<feature type="transmembrane region" description="Helical" evidence="2">
    <location>
        <begin position="146"/>
        <end position="166"/>
    </location>
</feature>
<feature type="transmembrane region" description="Helical" evidence="2">
    <location>
        <begin position="178"/>
        <end position="194"/>
    </location>
</feature>
<feature type="transmembrane region" description="Helical" evidence="2">
    <location>
        <begin position="85"/>
        <end position="106"/>
    </location>
</feature>
<dbReference type="InterPro" id="IPR052724">
    <property type="entry name" value="GT117_domain-containing"/>
</dbReference>
<name>A0A2H0B6D9_9BACT</name>
<dbReference type="PANTHER" id="PTHR16214:SF3">
    <property type="entry name" value="TRANSMEMBRANE PROTEIN 260"/>
    <property type="match status" value="1"/>
</dbReference>
<feature type="transmembrane region" description="Helical" evidence="2">
    <location>
        <begin position="377"/>
        <end position="399"/>
    </location>
</feature>
<dbReference type="EMBL" id="PCSR01000053">
    <property type="protein sequence ID" value="PIP53184.1"/>
    <property type="molecule type" value="Genomic_DNA"/>
</dbReference>
<keyword evidence="1" id="KW-0802">TPR repeat</keyword>
<dbReference type="PROSITE" id="PS51257">
    <property type="entry name" value="PROKAR_LIPOPROTEIN"/>
    <property type="match status" value="1"/>
</dbReference>
<feature type="transmembrane region" description="Helical" evidence="2">
    <location>
        <begin position="7"/>
        <end position="26"/>
    </location>
</feature>
<accession>A0A2H0B6D9</accession>
<evidence type="ECO:0000256" key="1">
    <source>
        <dbReference type="PROSITE-ProRule" id="PRU00339"/>
    </source>
</evidence>
<comment type="caution">
    <text evidence="3">The sequence shown here is derived from an EMBL/GenBank/DDBJ whole genome shotgun (WGS) entry which is preliminary data.</text>
</comment>
<keyword evidence="2" id="KW-1133">Transmembrane helix</keyword>
<feature type="transmembrane region" description="Helical" evidence="2">
    <location>
        <begin position="118"/>
        <end position="140"/>
    </location>
</feature>
<dbReference type="Gene3D" id="1.25.40.10">
    <property type="entry name" value="Tetratricopeptide repeat domain"/>
    <property type="match status" value="1"/>
</dbReference>